<gene>
    <name evidence="2" type="ORF">HMPREF9080_02421</name>
</gene>
<dbReference type="EMBL" id="AGCM01000143">
    <property type="protein sequence ID" value="EHM52254.1"/>
    <property type="molecule type" value="Genomic_DNA"/>
</dbReference>
<dbReference type="PANTHER" id="PTHR33383:SF1">
    <property type="entry name" value="MEMBRANE PROTEIN INSERTION EFFICIENCY FACTOR-RELATED"/>
    <property type="match status" value="1"/>
</dbReference>
<keyword evidence="1" id="KW-0472">Membrane</keyword>
<dbReference type="HAMAP" id="MF_00386">
    <property type="entry name" value="UPF0161_YidD"/>
    <property type="match status" value="1"/>
</dbReference>
<dbReference type="HOGENOM" id="CLU_144811_6_0_6"/>
<evidence type="ECO:0000313" key="3">
    <source>
        <dbReference type="Proteomes" id="UP000004750"/>
    </source>
</evidence>
<comment type="subcellular location">
    <subcellularLocation>
        <location evidence="1">Cell membrane</location>
        <topology evidence="1">Peripheral membrane protein</topology>
        <orientation evidence="1">Cytoplasmic side</orientation>
    </subcellularLocation>
</comment>
<dbReference type="SMART" id="SM01234">
    <property type="entry name" value="Haemolytic"/>
    <property type="match status" value="1"/>
</dbReference>
<dbReference type="STRING" id="797473.HMPREF9080_02421"/>
<dbReference type="GO" id="GO:0005886">
    <property type="term" value="C:plasma membrane"/>
    <property type="evidence" value="ECO:0007669"/>
    <property type="project" value="UniProtKB-SubCell"/>
</dbReference>
<dbReference type="Proteomes" id="UP000004750">
    <property type="component" value="Unassembled WGS sequence"/>
</dbReference>
<comment type="similarity">
    <text evidence="1">Belongs to the UPF0161 family.</text>
</comment>
<evidence type="ECO:0000313" key="2">
    <source>
        <dbReference type="EMBL" id="EHM52254.1"/>
    </source>
</evidence>
<sequence length="80" mass="9354">MKRLLIALIRLYRRTLSPFIGQQCRFEPTCSHYGEEAIAKHGVWRGTLLTLWRILRCGPWCKGGYDPVPDTFLVKHEKQP</sequence>
<dbReference type="RefSeq" id="WP_006986415.1">
    <property type="nucleotide sequence ID" value="NZ_JH417955.1"/>
</dbReference>
<name>G9ZI12_9GAMM</name>
<organism evidence="2 3">
    <name type="scientific">Cardiobacterium valvarum F0432</name>
    <dbReference type="NCBI Taxonomy" id="797473"/>
    <lineage>
        <taxon>Bacteria</taxon>
        <taxon>Pseudomonadati</taxon>
        <taxon>Pseudomonadota</taxon>
        <taxon>Gammaproteobacteria</taxon>
        <taxon>Cardiobacteriales</taxon>
        <taxon>Cardiobacteriaceae</taxon>
        <taxon>Cardiobacterium</taxon>
    </lineage>
</organism>
<dbReference type="AlphaFoldDB" id="G9ZI12"/>
<dbReference type="InterPro" id="IPR002696">
    <property type="entry name" value="Membr_insert_effic_factor_YidD"/>
</dbReference>
<protein>
    <recommendedName>
        <fullName evidence="1">Putative membrane protein insertion efficiency factor</fullName>
    </recommendedName>
</protein>
<keyword evidence="1" id="KW-1003">Cell membrane</keyword>
<dbReference type="PANTHER" id="PTHR33383">
    <property type="entry name" value="MEMBRANE PROTEIN INSERTION EFFICIENCY FACTOR-RELATED"/>
    <property type="match status" value="1"/>
</dbReference>
<accession>G9ZI12</accession>
<dbReference type="Pfam" id="PF01809">
    <property type="entry name" value="YidD"/>
    <property type="match status" value="1"/>
</dbReference>
<reference evidence="2 3" key="1">
    <citation type="submission" date="2011-08" db="EMBL/GenBank/DDBJ databases">
        <authorList>
            <person name="Weinstock G."/>
            <person name="Sodergren E."/>
            <person name="Clifton S."/>
            <person name="Fulton L."/>
            <person name="Fulton B."/>
            <person name="Courtney L."/>
            <person name="Fronick C."/>
            <person name="Harrison M."/>
            <person name="Strong C."/>
            <person name="Farmer C."/>
            <person name="Delahaunty K."/>
            <person name="Markovic C."/>
            <person name="Hall O."/>
            <person name="Minx P."/>
            <person name="Tomlinson C."/>
            <person name="Mitreva M."/>
            <person name="Hou S."/>
            <person name="Chen J."/>
            <person name="Wollam A."/>
            <person name="Pepin K.H."/>
            <person name="Johnson M."/>
            <person name="Bhonagiri V."/>
            <person name="Zhang X."/>
            <person name="Suruliraj S."/>
            <person name="Warren W."/>
            <person name="Chinwalla A."/>
            <person name="Mardis E.R."/>
            <person name="Wilson R.K."/>
        </authorList>
    </citation>
    <scope>NUCLEOTIDE SEQUENCE [LARGE SCALE GENOMIC DNA]</scope>
    <source>
        <strain evidence="2 3">F0432</strain>
    </source>
</reference>
<dbReference type="PATRIC" id="fig|797473.3.peg.1978"/>
<proteinExistence type="inferred from homology"/>
<comment type="caution">
    <text evidence="2">The sequence shown here is derived from an EMBL/GenBank/DDBJ whole genome shotgun (WGS) entry which is preliminary data.</text>
</comment>
<evidence type="ECO:0000256" key="1">
    <source>
        <dbReference type="HAMAP-Rule" id="MF_00386"/>
    </source>
</evidence>
<comment type="function">
    <text evidence="1">Could be involved in insertion of integral membrane proteins into the membrane.</text>
</comment>
<dbReference type="NCBIfam" id="TIGR00278">
    <property type="entry name" value="membrane protein insertion efficiency factor YidD"/>
    <property type="match status" value="1"/>
</dbReference>